<comment type="caution">
    <text evidence="1">The sequence shown here is derived from an EMBL/GenBank/DDBJ whole genome shotgun (WGS) entry which is preliminary data.</text>
</comment>
<organism evidence="1 2">
    <name type="scientific">Meloidogyne graminicola</name>
    <dbReference type="NCBI Taxonomy" id="189291"/>
    <lineage>
        <taxon>Eukaryota</taxon>
        <taxon>Metazoa</taxon>
        <taxon>Ecdysozoa</taxon>
        <taxon>Nematoda</taxon>
        <taxon>Chromadorea</taxon>
        <taxon>Rhabditida</taxon>
        <taxon>Tylenchina</taxon>
        <taxon>Tylenchomorpha</taxon>
        <taxon>Tylenchoidea</taxon>
        <taxon>Meloidogynidae</taxon>
        <taxon>Meloidogyninae</taxon>
        <taxon>Meloidogyne</taxon>
    </lineage>
</organism>
<gene>
    <name evidence="1" type="ORF">Mgra_00002892</name>
</gene>
<dbReference type="OrthoDB" id="5890362at2759"/>
<evidence type="ECO:0000313" key="2">
    <source>
        <dbReference type="Proteomes" id="UP000605970"/>
    </source>
</evidence>
<protein>
    <submittedName>
        <fullName evidence="1">Uncharacterized protein</fullName>
    </submittedName>
</protein>
<proteinExistence type="predicted"/>
<accession>A0A8S9ZX51</accession>
<reference evidence="1" key="1">
    <citation type="journal article" date="2020" name="Ecol. Evol.">
        <title>Genome structure and content of the rice root-knot nematode (Meloidogyne graminicola).</title>
        <authorList>
            <person name="Phan N.T."/>
            <person name="Danchin E.G.J."/>
            <person name="Klopp C."/>
            <person name="Perfus-Barbeoch L."/>
            <person name="Kozlowski D.K."/>
            <person name="Koutsovoulos G.D."/>
            <person name="Lopez-Roques C."/>
            <person name="Bouchez O."/>
            <person name="Zahm M."/>
            <person name="Besnard G."/>
            <person name="Bellafiore S."/>
        </authorList>
    </citation>
    <scope>NUCLEOTIDE SEQUENCE</scope>
    <source>
        <strain evidence="1">VN-18</strain>
    </source>
</reference>
<name>A0A8S9ZX51_9BILA</name>
<keyword evidence="2" id="KW-1185">Reference proteome</keyword>
<dbReference type="AlphaFoldDB" id="A0A8S9ZX51"/>
<sequence length="207" mass="24249">MSGPVEKLVTSNIIRKFPAVGDISYLQYNDLANLIYENLKHIGNKRIEKQIIVYASENAIKQVEGISECPEYWCDQVFNQRGVNIVIARFNKNDVYHGYSLMLRVNQQLLPEILKILKVKYYIELKKLLEEFKSNNISLVDNQIIRTATIVRHKTSWSEKCSFLLSTTKAYRRSTNELPFIDSFNFRNEPHKGLFDDFTCFVFYFAI</sequence>
<evidence type="ECO:0000313" key="1">
    <source>
        <dbReference type="EMBL" id="KAF7637635.1"/>
    </source>
</evidence>
<dbReference type="Proteomes" id="UP000605970">
    <property type="component" value="Unassembled WGS sequence"/>
</dbReference>
<dbReference type="EMBL" id="JABEBT010000018">
    <property type="protein sequence ID" value="KAF7637635.1"/>
    <property type="molecule type" value="Genomic_DNA"/>
</dbReference>